<gene>
    <name evidence="1" type="ORF">CK203_063449</name>
</gene>
<dbReference type="EMBL" id="QGNW01000777">
    <property type="protein sequence ID" value="RVW62321.1"/>
    <property type="molecule type" value="Genomic_DNA"/>
</dbReference>
<organism evidence="1 2">
    <name type="scientific">Vitis vinifera</name>
    <name type="common">Grape</name>
    <dbReference type="NCBI Taxonomy" id="29760"/>
    <lineage>
        <taxon>Eukaryota</taxon>
        <taxon>Viridiplantae</taxon>
        <taxon>Streptophyta</taxon>
        <taxon>Embryophyta</taxon>
        <taxon>Tracheophyta</taxon>
        <taxon>Spermatophyta</taxon>
        <taxon>Magnoliopsida</taxon>
        <taxon>eudicotyledons</taxon>
        <taxon>Gunneridae</taxon>
        <taxon>Pentapetalae</taxon>
        <taxon>rosids</taxon>
        <taxon>Vitales</taxon>
        <taxon>Vitaceae</taxon>
        <taxon>Viteae</taxon>
        <taxon>Vitis</taxon>
    </lineage>
</organism>
<reference evidence="1 2" key="1">
    <citation type="journal article" date="2018" name="PLoS Genet.">
        <title>Population sequencing reveals clonal diversity and ancestral inbreeding in the grapevine cultivar Chardonnay.</title>
        <authorList>
            <person name="Roach M.J."/>
            <person name="Johnson D.L."/>
            <person name="Bohlmann J."/>
            <person name="van Vuuren H.J."/>
            <person name="Jones S.J."/>
            <person name="Pretorius I.S."/>
            <person name="Schmidt S.A."/>
            <person name="Borneman A.R."/>
        </authorList>
    </citation>
    <scope>NUCLEOTIDE SEQUENCE [LARGE SCALE GENOMIC DNA]</scope>
    <source>
        <strain evidence="2">cv. Chardonnay</strain>
        <tissue evidence="1">Leaf</tissue>
    </source>
</reference>
<proteinExistence type="predicted"/>
<comment type="caution">
    <text evidence="1">The sequence shown here is derived from an EMBL/GenBank/DDBJ whole genome shotgun (WGS) entry which is preliminary data.</text>
</comment>
<evidence type="ECO:0000313" key="1">
    <source>
        <dbReference type="EMBL" id="RVW62321.1"/>
    </source>
</evidence>
<dbReference type="Proteomes" id="UP000288805">
    <property type="component" value="Unassembled WGS sequence"/>
</dbReference>
<dbReference type="AlphaFoldDB" id="A0A438FQV7"/>
<evidence type="ECO:0008006" key="3">
    <source>
        <dbReference type="Google" id="ProtNLM"/>
    </source>
</evidence>
<protein>
    <recommendedName>
        <fullName evidence="3">Reverse transcriptase zinc-binding domain-containing protein</fullName>
    </recommendedName>
</protein>
<sequence length="120" mass="14241">MDIVEQFLLKLQGWRVCRDVEDKSVWIGVKNKKFSVKELYKELELGRQLIFPLNVIWKSWVPPKWSLRLGGTWNKVLIWIHPEERVGVANRCFLCCSTIVSERDTHKLAWAFMGRKRKKA</sequence>
<evidence type="ECO:0000313" key="2">
    <source>
        <dbReference type="Proteomes" id="UP000288805"/>
    </source>
</evidence>
<name>A0A438FQV7_VITVI</name>
<accession>A0A438FQV7</accession>